<dbReference type="PRINTS" id="PR00038">
    <property type="entry name" value="HTHLUXR"/>
</dbReference>
<protein>
    <submittedName>
        <fullName evidence="5">Helix-turn-helix transcriptional regulator</fullName>
    </submittedName>
</protein>
<keyword evidence="6" id="KW-1185">Reference proteome</keyword>
<dbReference type="PANTHER" id="PTHR44688">
    <property type="entry name" value="DNA-BINDING TRANSCRIPTIONAL ACTIVATOR DEVR_DOSR"/>
    <property type="match status" value="1"/>
</dbReference>
<keyword evidence="1" id="KW-0805">Transcription regulation</keyword>
<organism evidence="5 6">
    <name type="scientific">Stakelama saccharophila</name>
    <dbReference type="NCBI Taxonomy" id="3075605"/>
    <lineage>
        <taxon>Bacteria</taxon>
        <taxon>Pseudomonadati</taxon>
        <taxon>Pseudomonadota</taxon>
        <taxon>Alphaproteobacteria</taxon>
        <taxon>Sphingomonadales</taxon>
        <taxon>Sphingomonadaceae</taxon>
        <taxon>Stakelama</taxon>
    </lineage>
</organism>
<dbReference type="SUPFAM" id="SSF46894">
    <property type="entry name" value="C-terminal effector domain of the bipartite response regulators"/>
    <property type="match status" value="1"/>
</dbReference>
<dbReference type="InterPro" id="IPR036388">
    <property type="entry name" value="WH-like_DNA-bd_sf"/>
</dbReference>
<reference evidence="5 6" key="1">
    <citation type="submission" date="2023-09" db="EMBL/GenBank/DDBJ databases">
        <authorList>
            <person name="Rey-Velasco X."/>
        </authorList>
    </citation>
    <scope>NUCLEOTIDE SEQUENCE [LARGE SCALE GENOMIC DNA]</scope>
    <source>
        <strain evidence="5 6">W311</strain>
    </source>
</reference>
<feature type="domain" description="HTH luxR-type" evidence="4">
    <location>
        <begin position="132"/>
        <end position="199"/>
    </location>
</feature>
<dbReference type="EMBL" id="CP135076">
    <property type="protein sequence ID" value="WNO54688.1"/>
    <property type="molecule type" value="Genomic_DNA"/>
</dbReference>
<proteinExistence type="predicted"/>
<dbReference type="Pfam" id="PF00196">
    <property type="entry name" value="GerE"/>
    <property type="match status" value="1"/>
</dbReference>
<evidence type="ECO:0000256" key="2">
    <source>
        <dbReference type="ARBA" id="ARBA00023125"/>
    </source>
</evidence>
<sequence>MPTPAVPRHIACASNSEQLFNTALKWLEQDATPRVIVSRNLQLQWANEAAKALLDTGADIALRDGALALDGQYQQKQLADFVETLSSHMRTLAVECPSGGHFLFRGWAFEARRLACLCFVRDAPEFTPHYTDVEKVFGLTHAEHGVLGLILHGSTVADIAQSQNISPGTVRTHIRRIYSKIGVSSRESLLFRLSAFRVL</sequence>
<evidence type="ECO:0000256" key="1">
    <source>
        <dbReference type="ARBA" id="ARBA00023015"/>
    </source>
</evidence>
<evidence type="ECO:0000313" key="6">
    <source>
        <dbReference type="Proteomes" id="UP001302249"/>
    </source>
</evidence>
<dbReference type="PANTHER" id="PTHR44688:SF16">
    <property type="entry name" value="DNA-BINDING TRANSCRIPTIONAL ACTIVATOR DEVR_DOSR"/>
    <property type="match status" value="1"/>
</dbReference>
<evidence type="ECO:0000256" key="3">
    <source>
        <dbReference type="ARBA" id="ARBA00023163"/>
    </source>
</evidence>
<evidence type="ECO:0000259" key="4">
    <source>
        <dbReference type="PROSITE" id="PS50043"/>
    </source>
</evidence>
<dbReference type="Gene3D" id="1.10.10.10">
    <property type="entry name" value="Winged helix-like DNA-binding domain superfamily/Winged helix DNA-binding domain"/>
    <property type="match status" value="1"/>
</dbReference>
<evidence type="ECO:0000313" key="5">
    <source>
        <dbReference type="EMBL" id="WNO54688.1"/>
    </source>
</evidence>
<gene>
    <name evidence="5" type="ORF">RPR59_05405</name>
</gene>
<keyword evidence="2" id="KW-0238">DNA-binding</keyword>
<dbReference type="CDD" id="cd06170">
    <property type="entry name" value="LuxR_C_like"/>
    <property type="match status" value="1"/>
</dbReference>
<name>A0ABZ0BBF7_9SPHN</name>
<dbReference type="InterPro" id="IPR000792">
    <property type="entry name" value="Tscrpt_reg_LuxR_C"/>
</dbReference>
<dbReference type="Proteomes" id="UP001302249">
    <property type="component" value="Chromosome"/>
</dbReference>
<dbReference type="RefSeq" id="WP_313917460.1">
    <property type="nucleotide sequence ID" value="NZ_CP135076.1"/>
</dbReference>
<dbReference type="InterPro" id="IPR016032">
    <property type="entry name" value="Sig_transdc_resp-reg_C-effctor"/>
</dbReference>
<dbReference type="SMART" id="SM00421">
    <property type="entry name" value="HTH_LUXR"/>
    <property type="match status" value="1"/>
</dbReference>
<accession>A0ABZ0BBF7</accession>
<keyword evidence="3" id="KW-0804">Transcription</keyword>
<dbReference type="PROSITE" id="PS50043">
    <property type="entry name" value="HTH_LUXR_2"/>
    <property type="match status" value="1"/>
</dbReference>